<proteinExistence type="predicted"/>
<feature type="chain" id="PRO_5012984926" evidence="1">
    <location>
        <begin position="29"/>
        <end position="63"/>
    </location>
</feature>
<feature type="signal peptide" evidence="1">
    <location>
        <begin position="1"/>
        <end position="28"/>
    </location>
</feature>
<accession>A0A212TMT0</accession>
<keyword evidence="1" id="KW-0732">Signal</keyword>
<sequence length="63" mass="7314">MPTSFYRFFLLLVFVMSTAIVSTPEATAKPIGSRFLPSVRAKIKGHNRLHRPVYRTYKSHRAY</sequence>
<evidence type="ECO:0000313" key="3">
    <source>
        <dbReference type="Proteomes" id="UP000198131"/>
    </source>
</evidence>
<reference evidence="3" key="1">
    <citation type="submission" date="2017-06" db="EMBL/GenBank/DDBJ databases">
        <authorList>
            <person name="Varghese N."/>
            <person name="Submissions S."/>
        </authorList>
    </citation>
    <scope>NUCLEOTIDE SEQUENCE [LARGE SCALE GENOMIC DNA]</scope>
    <source>
        <strain evidence="3">DSM 11116</strain>
    </source>
</reference>
<organism evidence="2 3">
    <name type="scientific">Hymenobacter gelipurpurascens</name>
    <dbReference type="NCBI Taxonomy" id="89968"/>
    <lineage>
        <taxon>Bacteria</taxon>
        <taxon>Pseudomonadati</taxon>
        <taxon>Bacteroidota</taxon>
        <taxon>Cytophagia</taxon>
        <taxon>Cytophagales</taxon>
        <taxon>Hymenobacteraceae</taxon>
        <taxon>Hymenobacter</taxon>
    </lineage>
</organism>
<protein>
    <submittedName>
        <fullName evidence="2">Uncharacterized protein</fullName>
    </submittedName>
</protein>
<dbReference type="EMBL" id="FYEW01000001">
    <property type="protein sequence ID" value="SNC67312.1"/>
    <property type="molecule type" value="Genomic_DNA"/>
</dbReference>
<evidence type="ECO:0000256" key="1">
    <source>
        <dbReference type="SAM" id="SignalP"/>
    </source>
</evidence>
<dbReference type="AlphaFoldDB" id="A0A212TMT0"/>
<gene>
    <name evidence="2" type="ORF">SAMN06265337_1908</name>
</gene>
<keyword evidence="3" id="KW-1185">Reference proteome</keyword>
<dbReference type="Proteomes" id="UP000198131">
    <property type="component" value="Unassembled WGS sequence"/>
</dbReference>
<dbReference type="RefSeq" id="WP_088843173.1">
    <property type="nucleotide sequence ID" value="NZ_FYEW01000001.1"/>
</dbReference>
<evidence type="ECO:0000313" key="2">
    <source>
        <dbReference type="EMBL" id="SNC67312.1"/>
    </source>
</evidence>
<dbReference type="OrthoDB" id="887222at2"/>
<name>A0A212TMT0_9BACT</name>